<organism evidence="1 2">
    <name type="scientific">Putridiphycobacter roseus</name>
    <dbReference type="NCBI Taxonomy" id="2219161"/>
    <lineage>
        <taxon>Bacteria</taxon>
        <taxon>Pseudomonadati</taxon>
        <taxon>Bacteroidota</taxon>
        <taxon>Flavobacteriia</taxon>
        <taxon>Flavobacteriales</taxon>
        <taxon>Crocinitomicaceae</taxon>
        <taxon>Putridiphycobacter</taxon>
    </lineage>
</organism>
<protein>
    <submittedName>
        <fullName evidence="1">Uncharacterized protein</fullName>
    </submittedName>
</protein>
<evidence type="ECO:0000313" key="2">
    <source>
        <dbReference type="Proteomes" id="UP000249248"/>
    </source>
</evidence>
<evidence type="ECO:0000313" key="1">
    <source>
        <dbReference type="EMBL" id="PZE15645.1"/>
    </source>
</evidence>
<comment type="caution">
    <text evidence="1">The sequence shown here is derived from an EMBL/GenBank/DDBJ whole genome shotgun (WGS) entry which is preliminary data.</text>
</comment>
<proteinExistence type="predicted"/>
<dbReference type="EMBL" id="QKSB01000022">
    <property type="protein sequence ID" value="PZE15645.1"/>
    <property type="molecule type" value="Genomic_DNA"/>
</dbReference>
<gene>
    <name evidence="1" type="ORF">DNU06_17005</name>
</gene>
<keyword evidence="2" id="KW-1185">Reference proteome</keyword>
<dbReference type="AlphaFoldDB" id="A0A2W1N8S1"/>
<dbReference type="Proteomes" id="UP000249248">
    <property type="component" value="Unassembled WGS sequence"/>
</dbReference>
<reference evidence="1 2" key="1">
    <citation type="submission" date="2018-06" db="EMBL/GenBank/DDBJ databases">
        <title>The draft genome sequence of Crocinitomix sp. SM1701.</title>
        <authorList>
            <person name="Zhang X."/>
        </authorList>
    </citation>
    <scope>NUCLEOTIDE SEQUENCE [LARGE SCALE GENOMIC DNA]</scope>
    <source>
        <strain evidence="1 2">SM1701</strain>
    </source>
</reference>
<name>A0A2W1N8S1_9FLAO</name>
<accession>A0A2W1N8S1</accession>
<sequence>MKDSSIKYVFSDSWKELYFHDSPIKNIELSIDKICVELDFAHVLKSHSGNTFGKTICGKNATLKIDGVSNLEIVGYKNPDNIEYVIPNEDLELNEIMTHGLLDDGRFTIEGFNESQLGGWCKIIFFASKIELSFNEIMESWVTIGEKEKVK</sequence>